<dbReference type="InterPro" id="IPR013154">
    <property type="entry name" value="ADH-like_N"/>
</dbReference>
<dbReference type="GO" id="GO:0030554">
    <property type="term" value="F:adenyl nucleotide binding"/>
    <property type="evidence" value="ECO:0007669"/>
    <property type="project" value="UniProtKB-ARBA"/>
</dbReference>
<dbReference type="AlphaFoldDB" id="A0A6C0UM89"/>
<dbReference type="InterPro" id="IPR036291">
    <property type="entry name" value="NAD(P)-bd_dom_sf"/>
</dbReference>
<sequence length="318" mass="34091">MRAVRFHEHGGPDVLTVDEIDEPEPGYGEVVVEVGAAGVNPVDTYFREGAYDVPYLPFTPGSDFAGTVVGVGEGVERFSFGDRVFGTGLGNGMSGTYAEQIVSPTELLTHLPEEVELTDAAAFALVGTTAWQALVHHASVEPVETVLVHGGSGGVGHVAIQLANTMGARVFTTSSPDHHDKLEALGADAVFDYNRDDLKRVITEVGTPDVILDTHMDHYLQFDADIAADGARIIGVGNDTAEGSFTNIGVTKSKELRYQFMSMFNTPDQPAVLSRLSDLLTRGDVEPVIHRTYDLEEAGEAQRNVIHDGFVGKIVLVP</sequence>
<dbReference type="GO" id="GO:0043168">
    <property type="term" value="F:anion binding"/>
    <property type="evidence" value="ECO:0007669"/>
    <property type="project" value="UniProtKB-ARBA"/>
</dbReference>
<name>A0A6C0UM89_9EURY</name>
<dbReference type="SUPFAM" id="SSF51735">
    <property type="entry name" value="NAD(P)-binding Rossmann-fold domains"/>
    <property type="match status" value="1"/>
</dbReference>
<keyword evidence="1" id="KW-0521">NADP</keyword>
<reference evidence="3 4" key="1">
    <citation type="submission" date="2020-02" db="EMBL/GenBank/DDBJ databases">
        <title>Whole genome sequence of Halogeometricum borinquense strain wsp4.</title>
        <authorList>
            <person name="Verma D.K."/>
            <person name="Gopal K."/>
            <person name="Prasad E.S."/>
        </authorList>
    </citation>
    <scope>NUCLEOTIDE SEQUENCE [LARGE SCALE GENOMIC DNA]</scope>
    <source>
        <strain evidence="4">wsp4</strain>
    </source>
</reference>
<dbReference type="Proteomes" id="UP000465846">
    <property type="component" value="Chromosome"/>
</dbReference>
<dbReference type="GeneID" id="44080203"/>
<feature type="domain" description="Enoyl reductase (ER)" evidence="2">
    <location>
        <begin position="10"/>
        <end position="316"/>
    </location>
</feature>
<dbReference type="RefSeq" id="WP_163486827.1">
    <property type="nucleotide sequence ID" value="NZ_CP048739.1"/>
</dbReference>
<organism evidence="3 4">
    <name type="scientific">Halogeometricum borinquense</name>
    <dbReference type="NCBI Taxonomy" id="60847"/>
    <lineage>
        <taxon>Archaea</taxon>
        <taxon>Methanobacteriati</taxon>
        <taxon>Methanobacteriota</taxon>
        <taxon>Stenosarchaea group</taxon>
        <taxon>Halobacteria</taxon>
        <taxon>Halobacteriales</taxon>
        <taxon>Haloferacaceae</taxon>
        <taxon>Halogeometricum</taxon>
    </lineage>
</organism>
<gene>
    <name evidence="3" type="ORF">G3I44_12340</name>
</gene>
<dbReference type="Pfam" id="PF13602">
    <property type="entry name" value="ADH_zinc_N_2"/>
    <property type="match status" value="1"/>
</dbReference>
<dbReference type="Gene3D" id="3.40.50.720">
    <property type="entry name" value="NAD(P)-binding Rossmann-like Domain"/>
    <property type="match status" value="1"/>
</dbReference>
<accession>A0A6C0UM89</accession>
<protein>
    <submittedName>
        <fullName evidence="3">NADPH:quinone reductase</fullName>
    </submittedName>
</protein>
<dbReference type="Pfam" id="PF08240">
    <property type="entry name" value="ADH_N"/>
    <property type="match status" value="1"/>
</dbReference>
<dbReference type="InterPro" id="IPR051603">
    <property type="entry name" value="Zinc-ADH_QOR/CCCR"/>
</dbReference>
<evidence type="ECO:0000313" key="3">
    <source>
        <dbReference type="EMBL" id="QIB74999.1"/>
    </source>
</evidence>
<evidence type="ECO:0000313" key="4">
    <source>
        <dbReference type="Proteomes" id="UP000465846"/>
    </source>
</evidence>
<dbReference type="GO" id="GO:0044281">
    <property type="term" value="P:small molecule metabolic process"/>
    <property type="evidence" value="ECO:0007669"/>
    <property type="project" value="UniProtKB-ARBA"/>
</dbReference>
<dbReference type="EMBL" id="CP048739">
    <property type="protein sequence ID" value="QIB74999.1"/>
    <property type="molecule type" value="Genomic_DNA"/>
</dbReference>
<dbReference type="CDD" id="cd08253">
    <property type="entry name" value="zeta_crystallin"/>
    <property type="match status" value="1"/>
</dbReference>
<evidence type="ECO:0000259" key="2">
    <source>
        <dbReference type="SMART" id="SM00829"/>
    </source>
</evidence>
<dbReference type="PANTHER" id="PTHR44154:SF1">
    <property type="entry name" value="QUINONE OXIDOREDUCTASE"/>
    <property type="match status" value="1"/>
</dbReference>
<dbReference type="SMART" id="SM00829">
    <property type="entry name" value="PKS_ER"/>
    <property type="match status" value="1"/>
</dbReference>
<dbReference type="Gene3D" id="3.90.180.10">
    <property type="entry name" value="Medium-chain alcohol dehydrogenases, catalytic domain"/>
    <property type="match status" value="1"/>
</dbReference>
<dbReference type="InterPro" id="IPR020843">
    <property type="entry name" value="ER"/>
</dbReference>
<evidence type="ECO:0000256" key="1">
    <source>
        <dbReference type="ARBA" id="ARBA00022857"/>
    </source>
</evidence>
<dbReference type="PANTHER" id="PTHR44154">
    <property type="entry name" value="QUINONE OXIDOREDUCTASE"/>
    <property type="match status" value="1"/>
</dbReference>
<dbReference type="SUPFAM" id="SSF50129">
    <property type="entry name" value="GroES-like"/>
    <property type="match status" value="1"/>
</dbReference>
<proteinExistence type="predicted"/>
<dbReference type="InterPro" id="IPR011032">
    <property type="entry name" value="GroES-like_sf"/>
</dbReference>
<dbReference type="GO" id="GO:0016616">
    <property type="term" value="F:oxidoreductase activity, acting on the CH-OH group of donors, NAD or NADP as acceptor"/>
    <property type="evidence" value="ECO:0007669"/>
    <property type="project" value="UniProtKB-ARBA"/>
</dbReference>